<gene>
    <name evidence="1" type="ORF">AN640_07395</name>
</gene>
<evidence type="ECO:0000313" key="1">
    <source>
        <dbReference type="EMBL" id="ONI42389.1"/>
    </source>
</evidence>
<reference evidence="1" key="1">
    <citation type="submission" date="2016-08" db="EMBL/GenBank/DDBJ databases">
        <authorList>
            <person name="Ngugi D.K."/>
            <person name="Miyake S."/>
            <person name="Stingl U."/>
        </authorList>
    </citation>
    <scope>NUCLEOTIDE SEQUENCE</scope>
    <source>
        <strain evidence="1">SCG-D08WGA-EpuloA1</strain>
    </source>
</reference>
<keyword evidence="1" id="KW-0418">Kinase</keyword>
<name>A0ACC8XG30_9FIRM</name>
<keyword evidence="1" id="KW-0808">Transferase</keyword>
<keyword evidence="2" id="KW-1185">Reference proteome</keyword>
<comment type="caution">
    <text evidence="1">The sequence shown here is derived from an EMBL/GenBank/DDBJ whole genome shotgun (WGS) entry which is preliminary data.</text>
</comment>
<organism evidence="1 2">
    <name type="scientific">Candidatus Epulonipiscium fishelsonii</name>
    <dbReference type="NCBI Taxonomy" id="77094"/>
    <lineage>
        <taxon>Bacteria</taxon>
        <taxon>Bacillati</taxon>
        <taxon>Bacillota</taxon>
        <taxon>Clostridia</taxon>
        <taxon>Lachnospirales</taxon>
        <taxon>Lachnospiraceae</taxon>
        <taxon>Candidatus Epulonipiscium</taxon>
    </lineage>
</organism>
<protein>
    <submittedName>
        <fullName evidence="1">Adenylate kinase</fullName>
    </submittedName>
</protein>
<accession>A0ACC8XG30</accession>
<dbReference type="Proteomes" id="UP000188637">
    <property type="component" value="Unassembled WGS sequence"/>
</dbReference>
<evidence type="ECO:0000313" key="2">
    <source>
        <dbReference type="Proteomes" id="UP000188637"/>
    </source>
</evidence>
<proteinExistence type="predicted"/>
<dbReference type="EMBL" id="LJHD01000188">
    <property type="protein sequence ID" value="ONI42389.1"/>
    <property type="molecule type" value="Genomic_DNA"/>
</dbReference>
<sequence>MRLILLGAPGAGKGTQAEMLMKYYKIPTISTGNIFREHISNKTDLGKQATKYMDAGQLVPDELVIELVKDRITRDDCKNGMIFDGFPRTIPQAEALDKMLNDLGISIDYVIDVDVPDENIIERMSGRRVCSKCGASYHTKHKKEKLEGNCDECASTLMQRVDDKEETVKNRLQVYHMQTKPLIEYYNKQNKVLYIDGTADVIKVHDSIMKLLGEN</sequence>